<gene>
    <name evidence="2" type="ORF">POM88_054663</name>
</gene>
<dbReference type="Pfam" id="PF01031">
    <property type="entry name" value="Dynamin_M"/>
    <property type="match status" value="1"/>
</dbReference>
<protein>
    <recommendedName>
        <fullName evidence="1">Dynamin stalk domain-containing protein</fullName>
    </recommendedName>
</protein>
<evidence type="ECO:0000259" key="1">
    <source>
        <dbReference type="Pfam" id="PF01031"/>
    </source>
</evidence>
<accession>A0AAD8LWE7</accession>
<proteinExistence type="predicted"/>
<feature type="domain" description="Dynamin stalk" evidence="1">
    <location>
        <begin position="2"/>
        <end position="121"/>
    </location>
</feature>
<dbReference type="EMBL" id="JAUIZM010000065">
    <property type="protein sequence ID" value="KAK1350628.1"/>
    <property type="molecule type" value="Genomic_DNA"/>
</dbReference>
<evidence type="ECO:0000313" key="3">
    <source>
        <dbReference type="Proteomes" id="UP001237642"/>
    </source>
</evidence>
<dbReference type="Proteomes" id="UP001237642">
    <property type="component" value="Unassembled WGS sequence"/>
</dbReference>
<reference evidence="2" key="1">
    <citation type="submission" date="2023-02" db="EMBL/GenBank/DDBJ databases">
        <title>Genome of toxic invasive species Heracleum sosnowskyi carries increased number of genes despite the absence of recent whole-genome duplications.</title>
        <authorList>
            <person name="Schelkunov M."/>
            <person name="Shtratnikova V."/>
            <person name="Makarenko M."/>
            <person name="Klepikova A."/>
            <person name="Omelchenko D."/>
            <person name="Novikova G."/>
            <person name="Obukhova E."/>
            <person name="Bogdanov V."/>
            <person name="Penin A."/>
            <person name="Logacheva M."/>
        </authorList>
    </citation>
    <scope>NUCLEOTIDE SEQUENCE</scope>
    <source>
        <strain evidence="2">Hsosn_3</strain>
        <tissue evidence="2">Leaf</tissue>
    </source>
</reference>
<comment type="caution">
    <text evidence="2">The sequence shown here is derived from an EMBL/GenBank/DDBJ whole genome shotgun (WGS) entry which is preliminary data.</text>
</comment>
<sequence length="129" mass="15070">MRDKFSRELKDSSQTDPNEKFLVNEISVLEETKNVALPNFLPRSAFLSLLQYKVKRVSNIPMNFVVEVWDYIETVVVNIMMHHCDNYPPLQSSTKRAVLNLISKMKEQSASQVMEIIEIKEIPDKHKFK</sequence>
<dbReference type="AlphaFoldDB" id="A0AAD8LWE7"/>
<organism evidence="2 3">
    <name type="scientific">Heracleum sosnowskyi</name>
    <dbReference type="NCBI Taxonomy" id="360622"/>
    <lineage>
        <taxon>Eukaryota</taxon>
        <taxon>Viridiplantae</taxon>
        <taxon>Streptophyta</taxon>
        <taxon>Embryophyta</taxon>
        <taxon>Tracheophyta</taxon>
        <taxon>Spermatophyta</taxon>
        <taxon>Magnoliopsida</taxon>
        <taxon>eudicotyledons</taxon>
        <taxon>Gunneridae</taxon>
        <taxon>Pentapetalae</taxon>
        <taxon>asterids</taxon>
        <taxon>campanulids</taxon>
        <taxon>Apiales</taxon>
        <taxon>Apiaceae</taxon>
        <taxon>Apioideae</taxon>
        <taxon>apioid superclade</taxon>
        <taxon>Tordylieae</taxon>
        <taxon>Tordyliinae</taxon>
        <taxon>Heracleum</taxon>
    </lineage>
</organism>
<dbReference type="Gene3D" id="1.20.120.1240">
    <property type="entry name" value="Dynamin, middle domain"/>
    <property type="match status" value="1"/>
</dbReference>
<dbReference type="InterPro" id="IPR000375">
    <property type="entry name" value="Dynamin_stalk"/>
</dbReference>
<name>A0AAD8LWE7_9APIA</name>
<evidence type="ECO:0000313" key="2">
    <source>
        <dbReference type="EMBL" id="KAK1350628.1"/>
    </source>
</evidence>
<keyword evidence="3" id="KW-1185">Reference proteome</keyword>
<reference evidence="2" key="2">
    <citation type="submission" date="2023-05" db="EMBL/GenBank/DDBJ databases">
        <authorList>
            <person name="Schelkunov M.I."/>
        </authorList>
    </citation>
    <scope>NUCLEOTIDE SEQUENCE</scope>
    <source>
        <strain evidence="2">Hsosn_3</strain>
        <tissue evidence="2">Leaf</tissue>
    </source>
</reference>